<keyword evidence="2" id="KW-1185">Reference proteome</keyword>
<proteinExistence type="predicted"/>
<accession>A0A2Z5GB88</accession>
<evidence type="ECO:0000313" key="2">
    <source>
        <dbReference type="Proteomes" id="UP000253606"/>
    </source>
</evidence>
<evidence type="ECO:0008006" key="3">
    <source>
        <dbReference type="Google" id="ProtNLM"/>
    </source>
</evidence>
<evidence type="ECO:0000313" key="1">
    <source>
        <dbReference type="EMBL" id="AXC16258.1"/>
    </source>
</evidence>
<reference evidence="1 2" key="1">
    <citation type="journal article" date="2018" name="Front. Microbiol.">
        <title>Hydrolytic Capabilities as a Key to Environmental Success: Chitinolytic and Cellulolytic Acidobacteria From Acidic Sub-arctic Soils and Boreal Peatlands.</title>
        <authorList>
            <person name="Belova S.E."/>
            <person name="Ravin N.V."/>
            <person name="Pankratov T.A."/>
            <person name="Rakitin A.L."/>
            <person name="Ivanova A.A."/>
            <person name="Beletsky A.V."/>
            <person name="Mardanov A.V."/>
            <person name="Sinninghe Damste J.S."/>
            <person name="Dedysh S.N."/>
        </authorList>
    </citation>
    <scope>NUCLEOTIDE SEQUENCE [LARGE SCALE GENOMIC DNA]</scope>
    <source>
        <strain evidence="1 2">SBC82</strain>
        <plasmid evidence="2">pacpol4</plasmid>
    </source>
</reference>
<dbReference type="AlphaFoldDB" id="A0A2Z5GB88"/>
<keyword evidence="1" id="KW-0614">Plasmid</keyword>
<geneLocation type="plasmid" evidence="2">
    <name>pacpol4</name>
</geneLocation>
<gene>
    <name evidence="1" type="ORF">ACPOL_7060</name>
</gene>
<dbReference type="InterPro" id="IPR032710">
    <property type="entry name" value="NTF2-like_dom_sf"/>
</dbReference>
<dbReference type="Gene3D" id="3.10.450.50">
    <property type="match status" value="1"/>
</dbReference>
<dbReference type="KEGG" id="abas:ACPOL_7060"/>
<organism evidence="1 2">
    <name type="scientific">Acidisarcina polymorpha</name>
    <dbReference type="NCBI Taxonomy" id="2211140"/>
    <lineage>
        <taxon>Bacteria</taxon>
        <taxon>Pseudomonadati</taxon>
        <taxon>Acidobacteriota</taxon>
        <taxon>Terriglobia</taxon>
        <taxon>Terriglobales</taxon>
        <taxon>Acidobacteriaceae</taxon>
        <taxon>Acidisarcina</taxon>
    </lineage>
</organism>
<sequence length="69" mass="7737">MKVKVLSIKPLTEDVAIVLTASGAGKDATIRYEKLQTLMMIRRSDRWTCAAFQNTDMSPRAKSLYNSSQ</sequence>
<dbReference type="EMBL" id="CP030843">
    <property type="protein sequence ID" value="AXC16258.1"/>
    <property type="molecule type" value="Genomic_DNA"/>
</dbReference>
<name>A0A2Z5GB88_9BACT</name>
<dbReference type="SUPFAM" id="SSF54427">
    <property type="entry name" value="NTF2-like"/>
    <property type="match status" value="1"/>
</dbReference>
<dbReference type="Proteomes" id="UP000253606">
    <property type="component" value="Plasmid pACPOL4"/>
</dbReference>
<protein>
    <recommendedName>
        <fullName evidence="3">DUF4440 domain-containing protein</fullName>
    </recommendedName>
</protein>